<evidence type="ECO:0000256" key="1">
    <source>
        <dbReference type="SAM" id="Phobius"/>
    </source>
</evidence>
<reference evidence="2 3" key="1">
    <citation type="journal article" date="2019" name="Int. J. Syst. Evol. Microbiol.">
        <title>The Global Catalogue of Microorganisms (GCM) 10K type strain sequencing project: providing services to taxonomists for standard genome sequencing and annotation.</title>
        <authorList>
            <consortium name="The Broad Institute Genomics Platform"/>
            <consortium name="The Broad Institute Genome Sequencing Center for Infectious Disease"/>
            <person name="Wu L."/>
            <person name="Ma J."/>
        </authorList>
    </citation>
    <scope>NUCLEOTIDE SEQUENCE [LARGE SCALE GENOMIC DNA]</scope>
    <source>
        <strain evidence="2 3">JCM 15749</strain>
    </source>
</reference>
<proteinExistence type="predicted"/>
<protein>
    <recommendedName>
        <fullName evidence="4">Sensor domain-containing protein</fullName>
    </recommendedName>
</protein>
<dbReference type="RefSeq" id="WP_344325260.1">
    <property type="nucleotide sequence ID" value="NZ_BAAAPY010000002.1"/>
</dbReference>
<evidence type="ECO:0000313" key="3">
    <source>
        <dbReference type="Proteomes" id="UP001501480"/>
    </source>
</evidence>
<keyword evidence="3" id="KW-1185">Reference proteome</keyword>
<feature type="transmembrane region" description="Helical" evidence="1">
    <location>
        <begin position="49"/>
        <end position="69"/>
    </location>
</feature>
<dbReference type="Proteomes" id="UP001501480">
    <property type="component" value="Unassembled WGS sequence"/>
</dbReference>
<comment type="caution">
    <text evidence="2">The sequence shown here is derived from an EMBL/GenBank/DDBJ whole genome shotgun (WGS) entry which is preliminary data.</text>
</comment>
<feature type="transmembrane region" description="Helical" evidence="1">
    <location>
        <begin position="175"/>
        <end position="205"/>
    </location>
</feature>
<organism evidence="2 3">
    <name type="scientific">Aeromicrobium halocynthiae</name>
    <dbReference type="NCBI Taxonomy" id="560557"/>
    <lineage>
        <taxon>Bacteria</taxon>
        <taxon>Bacillati</taxon>
        <taxon>Actinomycetota</taxon>
        <taxon>Actinomycetes</taxon>
        <taxon>Propionibacteriales</taxon>
        <taxon>Nocardioidaceae</taxon>
        <taxon>Aeromicrobium</taxon>
    </lineage>
</organism>
<gene>
    <name evidence="2" type="ORF">GCM10009821_10000</name>
</gene>
<sequence length="208" mass="22218">MEKRRSWSERTNETVGNIAGRVDGQTVVAAERATRVLVPAVRLLRIPTLALLVLPIPFILATVGLALAASGVDRVVLLVIAVLMGLVSFAFGARRHRILQAVEEPDVLATELGIAVSMSERVDETRGVLTAIGGGGGARIFSRMKGMWSGVRMTGRWIDGVGDLPRARYFLPPKIGTTVTVTIAALWLVPVSVVVAMLSFIAVLARAL</sequence>
<evidence type="ECO:0008006" key="4">
    <source>
        <dbReference type="Google" id="ProtNLM"/>
    </source>
</evidence>
<keyword evidence="1" id="KW-1133">Transmembrane helix</keyword>
<evidence type="ECO:0000313" key="2">
    <source>
        <dbReference type="EMBL" id="GAA2073640.1"/>
    </source>
</evidence>
<keyword evidence="1" id="KW-0812">Transmembrane</keyword>
<name>A0ABN2VUY7_9ACTN</name>
<feature type="transmembrane region" description="Helical" evidence="1">
    <location>
        <begin position="75"/>
        <end position="93"/>
    </location>
</feature>
<dbReference type="EMBL" id="BAAAPY010000002">
    <property type="protein sequence ID" value="GAA2073640.1"/>
    <property type="molecule type" value="Genomic_DNA"/>
</dbReference>
<accession>A0ABN2VUY7</accession>
<keyword evidence="1" id="KW-0472">Membrane</keyword>